<proteinExistence type="predicted"/>
<organism evidence="1 2">
    <name type="scientific">Taenia asiatica</name>
    <name type="common">Asian tapeworm</name>
    <dbReference type="NCBI Taxonomy" id="60517"/>
    <lineage>
        <taxon>Eukaryota</taxon>
        <taxon>Metazoa</taxon>
        <taxon>Spiralia</taxon>
        <taxon>Lophotrochozoa</taxon>
        <taxon>Platyhelminthes</taxon>
        <taxon>Cestoda</taxon>
        <taxon>Eucestoda</taxon>
        <taxon>Cyclophyllidea</taxon>
        <taxon>Taeniidae</taxon>
        <taxon>Taenia</taxon>
    </lineage>
</organism>
<gene>
    <name evidence="1" type="ORF">TASK_LOCUS4328</name>
</gene>
<evidence type="ECO:0000313" key="1">
    <source>
        <dbReference type="EMBL" id="VDK33250.1"/>
    </source>
</evidence>
<dbReference type="AlphaFoldDB" id="A0A3P6PMH8"/>
<evidence type="ECO:0000313" key="2">
    <source>
        <dbReference type="Proteomes" id="UP000282613"/>
    </source>
</evidence>
<reference evidence="1 2" key="1">
    <citation type="submission" date="2018-11" db="EMBL/GenBank/DDBJ databases">
        <authorList>
            <consortium name="Pathogen Informatics"/>
        </authorList>
    </citation>
    <scope>NUCLEOTIDE SEQUENCE [LARGE SCALE GENOMIC DNA]</scope>
</reference>
<dbReference type="Proteomes" id="UP000282613">
    <property type="component" value="Unassembled WGS sequence"/>
</dbReference>
<name>A0A3P6PMH8_TAEAS</name>
<keyword evidence="2" id="KW-1185">Reference proteome</keyword>
<protein>
    <submittedName>
        <fullName evidence="1">Uncharacterized protein</fullName>
    </submittedName>
</protein>
<dbReference type="EMBL" id="UYRS01018342">
    <property type="protein sequence ID" value="VDK33250.1"/>
    <property type="molecule type" value="Genomic_DNA"/>
</dbReference>
<sequence length="53" mass="6018">MFGNPCCRGNVELYLDFSVTFVNMLTTWSAGGRIRYLNLILKIQQNGATYPMV</sequence>
<accession>A0A3P6PMH8</accession>